<proteinExistence type="predicted"/>
<organism evidence="2">
    <name type="scientific">Alexandrium catenella</name>
    <name type="common">Red tide dinoflagellate</name>
    <name type="synonym">Gonyaulax catenella</name>
    <dbReference type="NCBI Taxonomy" id="2925"/>
    <lineage>
        <taxon>Eukaryota</taxon>
        <taxon>Sar</taxon>
        <taxon>Alveolata</taxon>
        <taxon>Dinophyceae</taxon>
        <taxon>Gonyaulacales</taxon>
        <taxon>Pyrocystaceae</taxon>
        <taxon>Alexandrium</taxon>
    </lineage>
</organism>
<evidence type="ECO:0000313" key="2">
    <source>
        <dbReference type="EMBL" id="CAD9177691.1"/>
    </source>
</evidence>
<feature type="chain" id="PRO_5031125257" evidence="1">
    <location>
        <begin position="21"/>
        <end position="286"/>
    </location>
</feature>
<accession>A0A7S1RW08</accession>
<keyword evidence="1" id="KW-0732">Signal</keyword>
<reference evidence="2" key="1">
    <citation type="submission" date="2021-01" db="EMBL/GenBank/DDBJ databases">
        <authorList>
            <person name="Corre E."/>
            <person name="Pelletier E."/>
            <person name="Niang G."/>
            <person name="Scheremetjew M."/>
            <person name="Finn R."/>
            <person name="Kale V."/>
            <person name="Holt S."/>
            <person name="Cochrane G."/>
            <person name="Meng A."/>
            <person name="Brown T."/>
            <person name="Cohen L."/>
        </authorList>
    </citation>
    <scope>NUCLEOTIDE SEQUENCE</scope>
    <source>
        <strain evidence="2">OF101</strain>
    </source>
</reference>
<dbReference type="AlphaFoldDB" id="A0A7S1RW08"/>
<dbReference type="EMBL" id="HBGE01091413">
    <property type="protein sequence ID" value="CAD9177691.1"/>
    <property type="molecule type" value="Transcribed_RNA"/>
</dbReference>
<feature type="signal peptide" evidence="1">
    <location>
        <begin position="1"/>
        <end position="20"/>
    </location>
</feature>
<name>A0A7S1RW08_ALECA</name>
<sequence length="286" mass="31391">MKRPWLAPLALLAHLRADAARSGAAHRPRRLESVALARAELDYAACTETAAKFLEAPVSAADAVERAVDFCAVDARIIDHNYACAHFRQAIERALGLSPEDTTFDSTAFCQATEGYMLDIRGAARVPRTGTGSLLDFKISPLCSRAVAASFAPAEKLDAASVPDFWWTMCMNQDCAHFLPSRTRWCRTQRQPTHSVMVCDAARTYALGEVRSRAADMMSPDEICAMYGAFVRAMGVDVDAYEHVMHEGRVSKVPVPDDKARTLLSAQLVNDASAHYIRDHMSSPIE</sequence>
<gene>
    <name evidence="2" type="ORF">ACAT0790_LOCUS54460</name>
</gene>
<evidence type="ECO:0000256" key="1">
    <source>
        <dbReference type="SAM" id="SignalP"/>
    </source>
</evidence>
<protein>
    <submittedName>
        <fullName evidence="2">Uncharacterized protein</fullName>
    </submittedName>
</protein>